<dbReference type="RefSeq" id="WP_307295110.1">
    <property type="nucleotide sequence ID" value="NZ_JAUSXV010000001.1"/>
</dbReference>
<evidence type="ECO:0000256" key="1">
    <source>
        <dbReference type="SAM" id="Phobius"/>
    </source>
</evidence>
<evidence type="ECO:0008006" key="4">
    <source>
        <dbReference type="Google" id="ProtNLM"/>
    </source>
</evidence>
<reference evidence="2 3" key="1">
    <citation type="submission" date="2023-07" db="EMBL/GenBank/DDBJ databases">
        <title>Comparative genomics of wheat-associated soil bacteria to identify genetic determinants of phenazine resistance.</title>
        <authorList>
            <person name="Mouncey N."/>
        </authorList>
    </citation>
    <scope>NUCLEOTIDE SEQUENCE [LARGE SCALE GENOMIC DNA]</scope>
    <source>
        <strain evidence="2 3">W4I9-1</strain>
    </source>
</reference>
<keyword evidence="3" id="KW-1185">Reference proteome</keyword>
<evidence type="ECO:0000313" key="2">
    <source>
        <dbReference type="EMBL" id="MDQ0647314.1"/>
    </source>
</evidence>
<keyword evidence="1" id="KW-0472">Membrane</keyword>
<dbReference type="Proteomes" id="UP001244427">
    <property type="component" value="Unassembled WGS sequence"/>
</dbReference>
<name>A0AAW8EWY5_9MICO</name>
<accession>A0AAW8EWY5</accession>
<comment type="caution">
    <text evidence="2">The sequence shown here is derived from an EMBL/GenBank/DDBJ whole genome shotgun (WGS) entry which is preliminary data.</text>
</comment>
<organism evidence="2 3">
    <name type="scientific">Microbacterium natoriense</name>
    <dbReference type="NCBI Taxonomy" id="284570"/>
    <lineage>
        <taxon>Bacteria</taxon>
        <taxon>Bacillati</taxon>
        <taxon>Actinomycetota</taxon>
        <taxon>Actinomycetes</taxon>
        <taxon>Micrococcales</taxon>
        <taxon>Microbacteriaceae</taxon>
        <taxon>Microbacterium</taxon>
    </lineage>
</organism>
<protein>
    <recommendedName>
        <fullName evidence="4">Alkaline shock response membrane anchor protein AmaP</fullName>
    </recommendedName>
</protein>
<proteinExistence type="predicted"/>
<dbReference type="AlphaFoldDB" id="A0AAW8EWY5"/>
<feature type="transmembrane region" description="Helical" evidence="1">
    <location>
        <begin position="21"/>
        <end position="47"/>
    </location>
</feature>
<gene>
    <name evidence="2" type="ORF">QFZ53_001510</name>
</gene>
<dbReference type="EMBL" id="JAUSXV010000001">
    <property type="protein sequence ID" value="MDQ0647314.1"/>
    <property type="molecule type" value="Genomic_DNA"/>
</dbReference>
<keyword evidence="1" id="KW-1133">Transmembrane helix</keyword>
<evidence type="ECO:0000313" key="3">
    <source>
        <dbReference type="Proteomes" id="UP001244427"/>
    </source>
</evidence>
<sequence>MTSERSAYRRVLRRETHSSRTAPAVVTAVVAIVILLVLAVGGVWGLLDPSIRGTAGAWLDRAVPPRNRPEALVIAGAVASVIGLVLLALAVLPGRRARRARTTERLALLVDDGVLADAVADAVALRCGIDRRQVATTLGRSRVSVRITPTSGIRVDESAAEAAASEAVSALGFTVTPRVHVASTGVVA</sequence>
<feature type="transmembrane region" description="Helical" evidence="1">
    <location>
        <begin position="71"/>
        <end position="92"/>
    </location>
</feature>
<keyword evidence="1" id="KW-0812">Transmembrane</keyword>